<feature type="domain" description="Methyltransferase" evidence="6">
    <location>
        <begin position="38"/>
        <end position="159"/>
    </location>
</feature>
<dbReference type="PANTHER" id="PTHR43182:SF1">
    <property type="entry name" value="COBALT-PRECORRIN-7 C(5)-METHYLTRANSFERASE"/>
    <property type="match status" value="1"/>
</dbReference>
<accession>A0A1W2E8R2</accession>
<evidence type="ECO:0000256" key="2">
    <source>
        <dbReference type="ARBA" id="ARBA00022573"/>
    </source>
</evidence>
<evidence type="ECO:0000256" key="5">
    <source>
        <dbReference type="ARBA" id="ARBA00022691"/>
    </source>
</evidence>
<dbReference type="Gene3D" id="3.40.50.150">
    <property type="entry name" value="Vaccinia Virus protein VP39"/>
    <property type="match status" value="1"/>
</dbReference>
<evidence type="ECO:0000256" key="1">
    <source>
        <dbReference type="ARBA" id="ARBA00004953"/>
    </source>
</evidence>
<dbReference type="CDD" id="cd02440">
    <property type="entry name" value="AdoMet_MTases"/>
    <property type="match status" value="1"/>
</dbReference>
<dbReference type="InterPro" id="IPR050714">
    <property type="entry name" value="Cobalamin_biosynth_MTase"/>
</dbReference>
<dbReference type="InterPro" id="IPR029063">
    <property type="entry name" value="SAM-dependent_MTases_sf"/>
</dbReference>
<dbReference type="EMBL" id="FWXI01000022">
    <property type="protein sequence ID" value="SMD06173.1"/>
    <property type="molecule type" value="Genomic_DNA"/>
</dbReference>
<dbReference type="UniPathway" id="UPA00148"/>
<evidence type="ECO:0000313" key="7">
    <source>
        <dbReference type="EMBL" id="SMD06173.1"/>
    </source>
</evidence>
<reference evidence="7 8" key="1">
    <citation type="submission" date="2017-04" db="EMBL/GenBank/DDBJ databases">
        <authorList>
            <person name="Afonso C.L."/>
            <person name="Miller P.J."/>
            <person name="Scott M.A."/>
            <person name="Spackman E."/>
            <person name="Goraichik I."/>
            <person name="Dimitrov K.M."/>
            <person name="Suarez D.L."/>
            <person name="Swayne D.E."/>
        </authorList>
    </citation>
    <scope>NUCLEOTIDE SEQUENCE [LARGE SCALE GENOMIC DNA]</scope>
    <source>
        <strain evidence="7 8">DSM 5090</strain>
    </source>
</reference>
<keyword evidence="5" id="KW-0949">S-adenosyl-L-methionine</keyword>
<dbReference type="GO" id="GO:0032259">
    <property type="term" value="P:methylation"/>
    <property type="evidence" value="ECO:0007669"/>
    <property type="project" value="UniProtKB-KW"/>
</dbReference>
<comment type="pathway">
    <text evidence="1">Cofactor biosynthesis; adenosylcobalamin biosynthesis.</text>
</comment>
<dbReference type="STRING" id="112901.SAMN04488500_12244"/>
<dbReference type="SUPFAM" id="SSF53335">
    <property type="entry name" value="S-adenosyl-L-methionine-dependent methyltransferases"/>
    <property type="match status" value="1"/>
</dbReference>
<protein>
    <submittedName>
        <fullName evidence="7">Cobalt-precorrin 7 C15-methyltransferase</fullName>
    </submittedName>
</protein>
<dbReference type="RefSeq" id="WP_084577685.1">
    <property type="nucleotide sequence ID" value="NZ_CP155572.1"/>
</dbReference>
<dbReference type="InterPro" id="IPR014008">
    <property type="entry name" value="Cbl_synth_MTase_CbiT"/>
</dbReference>
<dbReference type="InterPro" id="IPR025714">
    <property type="entry name" value="Methyltranfer_dom"/>
</dbReference>
<keyword evidence="4 7" id="KW-0808">Transferase</keyword>
<evidence type="ECO:0000256" key="4">
    <source>
        <dbReference type="ARBA" id="ARBA00022679"/>
    </source>
</evidence>
<gene>
    <name evidence="7" type="ORF">SAMN04488500_12244</name>
</gene>
<dbReference type="AlphaFoldDB" id="A0A1W2E8R2"/>
<keyword evidence="3 7" id="KW-0489">Methyltransferase</keyword>
<evidence type="ECO:0000313" key="8">
    <source>
        <dbReference type="Proteomes" id="UP000192738"/>
    </source>
</evidence>
<dbReference type="OrthoDB" id="9780707at2"/>
<keyword evidence="2" id="KW-0169">Cobalamin biosynthesis</keyword>
<dbReference type="Proteomes" id="UP000192738">
    <property type="component" value="Unassembled WGS sequence"/>
</dbReference>
<dbReference type="GO" id="GO:0008276">
    <property type="term" value="F:protein methyltransferase activity"/>
    <property type="evidence" value="ECO:0007669"/>
    <property type="project" value="InterPro"/>
</dbReference>
<dbReference type="NCBIfam" id="TIGR02469">
    <property type="entry name" value="CbiT"/>
    <property type="match status" value="1"/>
</dbReference>
<organism evidence="7 8">
    <name type="scientific">Sporomusa malonica</name>
    <dbReference type="NCBI Taxonomy" id="112901"/>
    <lineage>
        <taxon>Bacteria</taxon>
        <taxon>Bacillati</taxon>
        <taxon>Bacillota</taxon>
        <taxon>Negativicutes</taxon>
        <taxon>Selenomonadales</taxon>
        <taxon>Sporomusaceae</taxon>
        <taxon>Sporomusa</taxon>
    </lineage>
</organism>
<name>A0A1W2E8R2_9FIRM</name>
<proteinExistence type="predicted"/>
<evidence type="ECO:0000259" key="6">
    <source>
        <dbReference type="Pfam" id="PF13847"/>
    </source>
</evidence>
<evidence type="ECO:0000256" key="3">
    <source>
        <dbReference type="ARBA" id="ARBA00022603"/>
    </source>
</evidence>
<dbReference type="Pfam" id="PF13847">
    <property type="entry name" value="Methyltransf_31"/>
    <property type="match status" value="1"/>
</dbReference>
<dbReference type="PANTHER" id="PTHR43182">
    <property type="entry name" value="COBALT-PRECORRIN-6B C(15)-METHYLTRANSFERASE (DECARBOXYLATING)"/>
    <property type="match status" value="1"/>
</dbReference>
<dbReference type="GO" id="GO:0009236">
    <property type="term" value="P:cobalamin biosynthetic process"/>
    <property type="evidence" value="ECO:0007669"/>
    <property type="project" value="UniProtKB-UniPathway"/>
</dbReference>
<keyword evidence="8" id="KW-1185">Reference proteome</keyword>
<sequence>MNHRLGIPDSQFIRGDIPMTKQEIRVLTLAKARIAFDDTIIDIGAGTGSLSIEAGLLASQGRVIAIEREPDGFELIKANAAKFKAANVEAVLGAAPEALEGLPAADVVLVGGSGGKLPDILTCADRLLKLGGRLIVTAVTVETLSTTLNIMRQRPEYSVEACCVQVTRIQQVGTSNMFKALNPIYIIACTKESGKAVNENNSL</sequence>